<comment type="similarity">
    <text evidence="11 12">Belongs to the TonB-dependent receptor family.</text>
</comment>
<feature type="domain" description="TonB-dependent receptor-like beta-barrel" evidence="13">
    <location>
        <begin position="233"/>
        <end position="661"/>
    </location>
</feature>
<keyword evidence="4" id="KW-0410">Iron transport</keyword>
<accession>A0AA41UNR1</accession>
<protein>
    <submittedName>
        <fullName evidence="15">TonB-dependent receptor</fullName>
    </submittedName>
</protein>
<feature type="domain" description="TonB-dependent receptor plug" evidence="14">
    <location>
        <begin position="58"/>
        <end position="161"/>
    </location>
</feature>
<dbReference type="CDD" id="cd01347">
    <property type="entry name" value="ligand_gated_channel"/>
    <property type="match status" value="1"/>
</dbReference>
<keyword evidence="5 11" id="KW-0812">Transmembrane</keyword>
<comment type="subcellular location">
    <subcellularLocation>
        <location evidence="1 11">Cell outer membrane</location>
        <topology evidence="1 11">Multi-pass membrane protein</topology>
    </subcellularLocation>
</comment>
<dbReference type="Gene3D" id="2.170.130.10">
    <property type="entry name" value="TonB-dependent receptor, plug domain"/>
    <property type="match status" value="1"/>
</dbReference>
<keyword evidence="6" id="KW-0408">Iron</keyword>
<keyword evidence="15" id="KW-0675">Receptor</keyword>
<dbReference type="Pfam" id="PF07715">
    <property type="entry name" value="Plug"/>
    <property type="match status" value="1"/>
</dbReference>
<evidence type="ECO:0000259" key="13">
    <source>
        <dbReference type="Pfam" id="PF00593"/>
    </source>
</evidence>
<evidence type="ECO:0000256" key="8">
    <source>
        <dbReference type="ARBA" id="ARBA00023077"/>
    </source>
</evidence>
<dbReference type="GO" id="GO:0009279">
    <property type="term" value="C:cell outer membrane"/>
    <property type="evidence" value="ECO:0007669"/>
    <property type="project" value="UniProtKB-SubCell"/>
</dbReference>
<dbReference type="InterPro" id="IPR037066">
    <property type="entry name" value="Plug_dom_sf"/>
</dbReference>
<dbReference type="Pfam" id="PF00593">
    <property type="entry name" value="TonB_dep_Rec_b-barrel"/>
    <property type="match status" value="1"/>
</dbReference>
<evidence type="ECO:0000256" key="5">
    <source>
        <dbReference type="ARBA" id="ARBA00022692"/>
    </source>
</evidence>
<evidence type="ECO:0000256" key="12">
    <source>
        <dbReference type="RuleBase" id="RU003357"/>
    </source>
</evidence>
<keyword evidence="8 12" id="KW-0798">TonB box</keyword>
<dbReference type="InterPro" id="IPR000531">
    <property type="entry name" value="Beta-barrel_TonB"/>
</dbReference>
<evidence type="ECO:0000256" key="3">
    <source>
        <dbReference type="ARBA" id="ARBA00022452"/>
    </source>
</evidence>
<dbReference type="PANTHER" id="PTHR32552:SF81">
    <property type="entry name" value="TONB-DEPENDENT OUTER MEMBRANE RECEPTOR"/>
    <property type="match status" value="1"/>
</dbReference>
<evidence type="ECO:0000313" key="15">
    <source>
        <dbReference type="EMBL" id="MCJ8499738.1"/>
    </source>
</evidence>
<dbReference type="Proteomes" id="UP001165427">
    <property type="component" value="Unassembled WGS sequence"/>
</dbReference>
<evidence type="ECO:0000256" key="9">
    <source>
        <dbReference type="ARBA" id="ARBA00023136"/>
    </source>
</evidence>
<evidence type="ECO:0000256" key="6">
    <source>
        <dbReference type="ARBA" id="ARBA00023004"/>
    </source>
</evidence>
<evidence type="ECO:0000256" key="2">
    <source>
        <dbReference type="ARBA" id="ARBA00022448"/>
    </source>
</evidence>
<keyword evidence="10 11" id="KW-0998">Cell outer membrane</keyword>
<evidence type="ECO:0000256" key="1">
    <source>
        <dbReference type="ARBA" id="ARBA00004571"/>
    </source>
</evidence>
<reference evidence="15" key="1">
    <citation type="submission" date="2022-04" db="EMBL/GenBank/DDBJ databases">
        <title>Desulfatitalea alkaliphila sp. nov., a novel anaerobic sulfate-reducing bacterium isolated from terrestrial mud volcano, Taman Peninsula, Russia.</title>
        <authorList>
            <person name="Khomyakova M.A."/>
            <person name="Merkel A.Y."/>
            <person name="Slobodkin A.I."/>
        </authorList>
    </citation>
    <scope>NUCLEOTIDE SEQUENCE</scope>
    <source>
        <strain evidence="15">M08but</strain>
    </source>
</reference>
<dbReference type="RefSeq" id="WP_246903216.1">
    <property type="nucleotide sequence ID" value="NZ_JALJRB010000003.1"/>
</dbReference>
<sequence length="714" mass="80570">MKHRVLSAQMGEWMRVNVAVLAVFAVLSGGAAADWNEHGRVHVLEEVVVTTTSKSKMIDTPASISVITADDLEKMGAKNIIEALERIPGVYNTSAGSTTLSIRGTRSSMAGGPVILVDGVAQKYGNYRREELDIIPVSQIERVEVLRSAGVAYGPGSARGVINIITKKGLNRKPLSLHLSGSYGSWNTVNVSGGLGGRLQQWDYYADIAHYATDGYEEENESRTAGLTKLGYNLSALTRIGLSGNWVHRDQDRAYGLGKYAWHLQEHRRRIHFPRSEEDDRLVWHNRQEQDSGTYALEFAHKGPKLFVDGNVAYTQYKEIYHDTKDIYYSTARTRGDVDDRWQDTVAAALSAGYRVTTGSLGYTPTFGINFDKVDFKQRRSYPYDTAGTADISPYDLDLAEESYGAFWDNDFSWGAHWGLKVGGRFDTVSLSFENRTPWRLDNHETRWSWIVAPSYHFNPDANVYLSISRNHWFPSPQYYHWAADYGSAHNRPEDLKPEETTTYELGCKHRLHRSLNMALTAYFAKTTDKFAGYYEGDAYMGQKNTGDAETYGLELELDGRSLHWLGYRLAAAYIQAEWKSGAARIYDHPSNERVVVDLDGYQVYGIPEFNGRIGLDFYPLHGLRASLDANIWGKYYLDYTNRLTYPSKTTVDASVVYTWRRYKFWVLCKNLFDEKIERAINSTGQLTAAGGTPATAYYVQDGIYLEAALAINF</sequence>
<keyword evidence="3 11" id="KW-1134">Transmembrane beta strand</keyword>
<evidence type="ECO:0000256" key="10">
    <source>
        <dbReference type="ARBA" id="ARBA00023237"/>
    </source>
</evidence>
<dbReference type="AlphaFoldDB" id="A0AA41UNR1"/>
<dbReference type="SUPFAM" id="SSF56935">
    <property type="entry name" value="Porins"/>
    <property type="match status" value="1"/>
</dbReference>
<keyword evidence="9 11" id="KW-0472">Membrane</keyword>
<keyword evidence="16" id="KW-1185">Reference proteome</keyword>
<dbReference type="InterPro" id="IPR012910">
    <property type="entry name" value="Plug_dom"/>
</dbReference>
<dbReference type="PROSITE" id="PS52016">
    <property type="entry name" value="TONB_DEPENDENT_REC_3"/>
    <property type="match status" value="1"/>
</dbReference>
<dbReference type="GO" id="GO:0006826">
    <property type="term" value="P:iron ion transport"/>
    <property type="evidence" value="ECO:0007669"/>
    <property type="project" value="UniProtKB-KW"/>
</dbReference>
<evidence type="ECO:0000256" key="4">
    <source>
        <dbReference type="ARBA" id="ARBA00022496"/>
    </source>
</evidence>
<evidence type="ECO:0000313" key="16">
    <source>
        <dbReference type="Proteomes" id="UP001165427"/>
    </source>
</evidence>
<evidence type="ECO:0000256" key="7">
    <source>
        <dbReference type="ARBA" id="ARBA00023065"/>
    </source>
</evidence>
<name>A0AA41UNR1_9BACT</name>
<organism evidence="15 16">
    <name type="scientific">Desulfatitalea alkaliphila</name>
    <dbReference type="NCBI Taxonomy" id="2929485"/>
    <lineage>
        <taxon>Bacteria</taxon>
        <taxon>Pseudomonadati</taxon>
        <taxon>Thermodesulfobacteriota</taxon>
        <taxon>Desulfobacteria</taxon>
        <taxon>Desulfobacterales</taxon>
        <taxon>Desulfosarcinaceae</taxon>
        <taxon>Desulfatitalea</taxon>
    </lineage>
</organism>
<dbReference type="Gene3D" id="2.40.170.20">
    <property type="entry name" value="TonB-dependent receptor, beta-barrel domain"/>
    <property type="match status" value="1"/>
</dbReference>
<gene>
    <name evidence="15" type="ORF">MRX98_04065</name>
</gene>
<keyword evidence="7" id="KW-0406">Ion transport</keyword>
<keyword evidence="2 11" id="KW-0813">Transport</keyword>
<proteinExistence type="inferred from homology"/>
<dbReference type="PANTHER" id="PTHR32552">
    <property type="entry name" value="FERRICHROME IRON RECEPTOR-RELATED"/>
    <property type="match status" value="1"/>
</dbReference>
<dbReference type="EMBL" id="JALJRB010000003">
    <property type="protein sequence ID" value="MCJ8499738.1"/>
    <property type="molecule type" value="Genomic_DNA"/>
</dbReference>
<dbReference type="InterPro" id="IPR036942">
    <property type="entry name" value="Beta-barrel_TonB_sf"/>
</dbReference>
<comment type="caution">
    <text evidence="15">The sequence shown here is derived from an EMBL/GenBank/DDBJ whole genome shotgun (WGS) entry which is preliminary data.</text>
</comment>
<dbReference type="InterPro" id="IPR039426">
    <property type="entry name" value="TonB-dep_rcpt-like"/>
</dbReference>
<evidence type="ECO:0000256" key="11">
    <source>
        <dbReference type="PROSITE-ProRule" id="PRU01360"/>
    </source>
</evidence>
<evidence type="ECO:0000259" key="14">
    <source>
        <dbReference type="Pfam" id="PF07715"/>
    </source>
</evidence>